<accession>A0A6G0VN10</accession>
<dbReference type="PANTHER" id="PTHR31511">
    <property type="entry name" value="PROTEIN CBG23764"/>
    <property type="match status" value="1"/>
</dbReference>
<dbReference type="Proteomes" id="UP000478052">
    <property type="component" value="Unassembled WGS sequence"/>
</dbReference>
<gene>
    <name evidence="1" type="ORF">FWK35_00024799</name>
</gene>
<name>A0A6G0VN10_APHCR</name>
<protein>
    <recommendedName>
        <fullName evidence="3">DNA-directed DNA polymerase</fullName>
    </recommendedName>
</protein>
<organism evidence="1 2">
    <name type="scientific">Aphis craccivora</name>
    <name type="common">Cowpea aphid</name>
    <dbReference type="NCBI Taxonomy" id="307492"/>
    <lineage>
        <taxon>Eukaryota</taxon>
        <taxon>Metazoa</taxon>
        <taxon>Ecdysozoa</taxon>
        <taxon>Arthropoda</taxon>
        <taxon>Hexapoda</taxon>
        <taxon>Insecta</taxon>
        <taxon>Pterygota</taxon>
        <taxon>Neoptera</taxon>
        <taxon>Paraneoptera</taxon>
        <taxon>Hemiptera</taxon>
        <taxon>Sternorrhyncha</taxon>
        <taxon>Aphidomorpha</taxon>
        <taxon>Aphidoidea</taxon>
        <taxon>Aphididae</taxon>
        <taxon>Aphidini</taxon>
        <taxon>Aphis</taxon>
        <taxon>Aphis</taxon>
    </lineage>
</organism>
<proteinExistence type="predicted"/>
<dbReference type="OrthoDB" id="6615014at2759"/>
<dbReference type="PANTHER" id="PTHR31511:SF12">
    <property type="entry name" value="RHO TERMINATION FACTOR N-TERMINAL DOMAIN-CONTAINING PROTEIN"/>
    <property type="match status" value="1"/>
</dbReference>
<comment type="caution">
    <text evidence="1">The sequence shown here is derived from an EMBL/GenBank/DDBJ whole genome shotgun (WGS) entry which is preliminary data.</text>
</comment>
<dbReference type="InterPro" id="IPR043502">
    <property type="entry name" value="DNA/RNA_pol_sf"/>
</dbReference>
<dbReference type="AlphaFoldDB" id="A0A6G0VN10"/>
<dbReference type="EMBL" id="VUJU01014215">
    <property type="protein sequence ID" value="KAF0702618.1"/>
    <property type="molecule type" value="Genomic_DNA"/>
</dbReference>
<evidence type="ECO:0000313" key="1">
    <source>
        <dbReference type="EMBL" id="KAF0702618.1"/>
    </source>
</evidence>
<keyword evidence="2" id="KW-1185">Reference proteome</keyword>
<sequence length="258" mass="30023">PLHGIKTSSKSRINIGKVLKFNQSPWLAKYIGLNTNMRKNASNDFEKDFFKLMNNAFFFNSTRKTMENLRNRMNLNLVSDEKAYTKLINRNTLKDITIYNNNLVAVHLFMDVLKFDKPIYAGFSILDISKTLIYDFHYNCMVKSYGADIQLMYTDTDLLIYFIKTADLYADLKNKTNILNRLDTSNFPTSHPCFCNDRKKVPGTFTDETCGEVIEEFIALRAKSYAYKIFGQEEKIKAKGIRGHVIKFHMSFEDHMKC</sequence>
<dbReference type="GO" id="GO:0071897">
    <property type="term" value="P:DNA biosynthetic process"/>
    <property type="evidence" value="ECO:0007669"/>
    <property type="project" value="UniProtKB-ARBA"/>
</dbReference>
<feature type="non-terminal residue" evidence="1">
    <location>
        <position position="258"/>
    </location>
</feature>
<reference evidence="1 2" key="1">
    <citation type="submission" date="2019-08" db="EMBL/GenBank/DDBJ databases">
        <title>Whole genome of Aphis craccivora.</title>
        <authorList>
            <person name="Voronova N.V."/>
            <person name="Shulinski R.S."/>
            <person name="Bandarenka Y.V."/>
            <person name="Zhorov D.G."/>
            <person name="Warner D."/>
        </authorList>
    </citation>
    <scope>NUCLEOTIDE SEQUENCE [LARGE SCALE GENOMIC DNA]</scope>
    <source>
        <strain evidence="1">180601</strain>
        <tissue evidence="1">Whole Body</tissue>
    </source>
</reference>
<feature type="non-terminal residue" evidence="1">
    <location>
        <position position="1"/>
    </location>
</feature>
<evidence type="ECO:0000313" key="2">
    <source>
        <dbReference type="Proteomes" id="UP000478052"/>
    </source>
</evidence>
<evidence type="ECO:0008006" key="3">
    <source>
        <dbReference type="Google" id="ProtNLM"/>
    </source>
</evidence>
<dbReference type="SUPFAM" id="SSF56672">
    <property type="entry name" value="DNA/RNA polymerases"/>
    <property type="match status" value="1"/>
</dbReference>